<dbReference type="CDD" id="cd01745">
    <property type="entry name" value="GATase1_2"/>
    <property type="match status" value="1"/>
</dbReference>
<gene>
    <name evidence="1" type="ORF">FHX53_000040</name>
</gene>
<dbReference type="GO" id="GO:0005829">
    <property type="term" value="C:cytosol"/>
    <property type="evidence" value="ECO:0007669"/>
    <property type="project" value="TreeGrafter"/>
</dbReference>
<comment type="caution">
    <text evidence="1">The sequence shown here is derived from an EMBL/GenBank/DDBJ whole genome shotgun (WGS) entry which is preliminary data.</text>
</comment>
<proteinExistence type="predicted"/>
<dbReference type="AlphaFoldDB" id="A0A839E545"/>
<evidence type="ECO:0000313" key="1">
    <source>
        <dbReference type="EMBL" id="MBA8846476.1"/>
    </source>
</evidence>
<sequence length="251" mass="26929">MASNDSDHRRPVIGLTTYLEQAQTGVWDVPAAFLPKFYFEAVTRAGGTVVLLPPQPVDQAVADSVLDGLDGLIITGGKDVEAARYGEAPHPTNDVPRTDRDDFEFALLERAIARDIPFFGICRGMQVLNVLRGGTLIQHLPDVIGTDRYNAGGGVFTPNPAITVPGTRLAELVGGEVTVQSYHHQALDEVGDGLTVSARGDDGIIQAVDVDGMSFGVAVQWHPEMSQDDLRLFAGLVEAAAERAESRRVRA</sequence>
<protein>
    <submittedName>
        <fullName evidence="1">Putative glutamine amidotransferase</fullName>
    </submittedName>
</protein>
<dbReference type="InterPro" id="IPR044668">
    <property type="entry name" value="PuuD-like"/>
</dbReference>
<dbReference type="PROSITE" id="PS51273">
    <property type="entry name" value="GATASE_TYPE_1"/>
    <property type="match status" value="1"/>
</dbReference>
<dbReference type="InterPro" id="IPR011697">
    <property type="entry name" value="Peptidase_C26"/>
</dbReference>
<dbReference type="PANTHER" id="PTHR43235:SF1">
    <property type="entry name" value="GLUTAMINE AMIDOTRANSFERASE PB2B2.05-RELATED"/>
    <property type="match status" value="1"/>
</dbReference>
<dbReference type="Proteomes" id="UP000585905">
    <property type="component" value="Unassembled WGS sequence"/>
</dbReference>
<organism evidence="1 2">
    <name type="scientific">Microcella alkalica</name>
    <dbReference type="NCBI Taxonomy" id="355930"/>
    <lineage>
        <taxon>Bacteria</taxon>
        <taxon>Bacillati</taxon>
        <taxon>Actinomycetota</taxon>
        <taxon>Actinomycetes</taxon>
        <taxon>Micrococcales</taxon>
        <taxon>Microbacteriaceae</taxon>
        <taxon>Microcella</taxon>
    </lineage>
</organism>
<keyword evidence="2" id="KW-1185">Reference proteome</keyword>
<reference evidence="1 2" key="1">
    <citation type="submission" date="2020-07" db="EMBL/GenBank/DDBJ databases">
        <title>Sequencing the genomes of 1000 actinobacteria strains.</title>
        <authorList>
            <person name="Klenk H.-P."/>
        </authorList>
    </citation>
    <scope>NUCLEOTIDE SEQUENCE [LARGE SCALE GENOMIC DNA]</scope>
    <source>
        <strain evidence="1 2">DSM 19663</strain>
    </source>
</reference>
<evidence type="ECO:0000313" key="2">
    <source>
        <dbReference type="Proteomes" id="UP000585905"/>
    </source>
</evidence>
<dbReference type="EMBL" id="JACGWX010000001">
    <property type="protein sequence ID" value="MBA8846476.1"/>
    <property type="molecule type" value="Genomic_DNA"/>
</dbReference>
<dbReference type="GO" id="GO:0006598">
    <property type="term" value="P:polyamine catabolic process"/>
    <property type="evidence" value="ECO:0007669"/>
    <property type="project" value="TreeGrafter"/>
</dbReference>
<keyword evidence="1" id="KW-0315">Glutamine amidotransferase</keyword>
<dbReference type="GO" id="GO:0016740">
    <property type="term" value="F:transferase activity"/>
    <property type="evidence" value="ECO:0007669"/>
    <property type="project" value="UniProtKB-KW"/>
</dbReference>
<dbReference type="PANTHER" id="PTHR43235">
    <property type="entry name" value="GLUTAMINE AMIDOTRANSFERASE PB2B2.05-RELATED"/>
    <property type="match status" value="1"/>
</dbReference>
<accession>A0A839E545</accession>
<dbReference type="SUPFAM" id="SSF52317">
    <property type="entry name" value="Class I glutamine amidotransferase-like"/>
    <property type="match status" value="1"/>
</dbReference>
<dbReference type="InterPro" id="IPR029062">
    <property type="entry name" value="Class_I_gatase-like"/>
</dbReference>
<dbReference type="Pfam" id="PF07722">
    <property type="entry name" value="Peptidase_C26"/>
    <property type="match status" value="1"/>
</dbReference>
<keyword evidence="1" id="KW-0808">Transferase</keyword>
<dbReference type="RefSeq" id="WP_182489094.1">
    <property type="nucleotide sequence ID" value="NZ_BAAAOV010000003.1"/>
</dbReference>
<dbReference type="Gene3D" id="3.40.50.880">
    <property type="match status" value="1"/>
</dbReference>
<dbReference type="GO" id="GO:0033969">
    <property type="term" value="F:gamma-glutamyl-gamma-aminobutyrate hydrolase activity"/>
    <property type="evidence" value="ECO:0007669"/>
    <property type="project" value="TreeGrafter"/>
</dbReference>
<name>A0A839E545_9MICO</name>